<dbReference type="EMBL" id="JACOQH010000002">
    <property type="protein sequence ID" value="MBC5753087.1"/>
    <property type="molecule type" value="Genomic_DNA"/>
</dbReference>
<comment type="caution">
    <text evidence="2">The sequence shown here is derived from an EMBL/GenBank/DDBJ whole genome shotgun (WGS) entry which is preliminary data.</text>
</comment>
<keyword evidence="3" id="KW-1185">Reference proteome</keyword>
<dbReference type="InterPro" id="IPR005646">
    <property type="entry name" value="FapA"/>
</dbReference>
<organism evidence="2 3">
    <name type="scientific">Roseburia yibonii</name>
    <dbReference type="NCBI Taxonomy" id="2763063"/>
    <lineage>
        <taxon>Bacteria</taxon>
        <taxon>Bacillati</taxon>
        <taxon>Bacillota</taxon>
        <taxon>Clostridia</taxon>
        <taxon>Lachnospirales</taxon>
        <taxon>Lachnospiraceae</taxon>
        <taxon>Roseburia</taxon>
    </lineage>
</organism>
<evidence type="ECO:0000313" key="3">
    <source>
        <dbReference type="Proteomes" id="UP000621540"/>
    </source>
</evidence>
<dbReference type="InterPro" id="IPR046866">
    <property type="entry name" value="FapA_N"/>
</dbReference>
<dbReference type="RefSeq" id="WP_186981679.1">
    <property type="nucleotide sequence ID" value="NZ_JACOQH010000002.1"/>
</dbReference>
<sequence length="533" mass="58438">MGKNAYFELVTCQDGVYVEIIPPQEDGKLLAVTEITAYLDSHGLDKYDLKKIKEAAEQTEEKRKIRVGEPGSIGKLDETMELFVFQDKMHATARFYPPANGGKTLTLEDIAARLGKEKIKAGISQKQILSFLGERRYATDYVIAQGKEPVEGHDAKIQYFFNTNTNLRPKRNEDGTVNYKDLNTIGHVEKGQKIAELIPEDPGKPGINVYGEEIRPHAVKGNKLSYGNNITISEDKRELYSDVTGHASLVGGKVFVSDVYEVPADVDNSTGNIEYSGSVTVRGNVKGGFRISAKGDIVVEGIVEDAELYAGGQIIVKRGIHGMGKGVLQAGGNVLCKFIENAKVISGGYVDSEAILHSQVDAYSDVIVDGKKGFITGGIIRAGNLVSAKTIGSAMETITQIEVGADPLEKERYVELQKQIRTYNEQIDRIKPIVTTYSEKLKHGEHLSQEQLTYVRKLAEQLKQLKGAAEPLKAEAAKINGILALGSSARVKVANTIYSGVTIVISDTRMTLKNERTYSQFIRQDGEIKIIPL</sequence>
<dbReference type="Pfam" id="PF20250">
    <property type="entry name" value="FapA_N"/>
    <property type="match status" value="1"/>
</dbReference>
<reference evidence="2 3" key="1">
    <citation type="submission" date="2020-08" db="EMBL/GenBank/DDBJ databases">
        <title>Genome public.</title>
        <authorList>
            <person name="Liu C."/>
            <person name="Sun Q."/>
        </authorList>
    </citation>
    <scope>NUCLEOTIDE SEQUENCE [LARGE SCALE GENOMIC DNA]</scope>
    <source>
        <strain evidence="2 3">BX0805</strain>
    </source>
</reference>
<feature type="domain" description="Flagellar Assembly Protein A N-terminal region" evidence="1">
    <location>
        <begin position="84"/>
        <end position="250"/>
    </location>
</feature>
<accession>A0ABR7I848</accession>
<dbReference type="Proteomes" id="UP000621540">
    <property type="component" value="Unassembled WGS sequence"/>
</dbReference>
<name>A0ABR7I848_9FIRM</name>
<proteinExistence type="predicted"/>
<evidence type="ECO:0000313" key="2">
    <source>
        <dbReference type="EMBL" id="MBC5753087.1"/>
    </source>
</evidence>
<dbReference type="Pfam" id="PF03961">
    <property type="entry name" value="FapA"/>
    <property type="match status" value="1"/>
</dbReference>
<dbReference type="InterPro" id="IPR046865">
    <property type="entry name" value="FapA_b_solenoid"/>
</dbReference>
<protein>
    <submittedName>
        <fullName evidence="2">DUF342 domain-containing protein</fullName>
    </submittedName>
</protein>
<dbReference type="PANTHER" id="PTHR38032">
    <property type="entry name" value="POLYMERASE-RELATED"/>
    <property type="match status" value="1"/>
</dbReference>
<dbReference type="PANTHER" id="PTHR38032:SF1">
    <property type="entry name" value="RNA-BINDING PROTEIN KHPB N-TERMINAL DOMAIN-CONTAINING PROTEIN"/>
    <property type="match status" value="1"/>
</dbReference>
<gene>
    <name evidence="2" type="ORF">H8Z76_03435</name>
</gene>
<evidence type="ECO:0000259" key="1">
    <source>
        <dbReference type="Pfam" id="PF20250"/>
    </source>
</evidence>